<proteinExistence type="predicted"/>
<dbReference type="RefSeq" id="WP_116281816.1">
    <property type="nucleotide sequence ID" value="NZ_NBXA01000006.1"/>
</dbReference>
<gene>
    <name evidence="3" type="ORF">B7R21_03185</name>
</gene>
<reference evidence="3 4" key="1">
    <citation type="submission" date="2017-04" db="EMBL/GenBank/DDBJ databases">
        <title>Comparative genome analysis of Subtercola boreus.</title>
        <authorList>
            <person name="Cho Y.-J."/>
            <person name="Cho A."/>
            <person name="Kim O.-S."/>
            <person name="Lee J.-I."/>
        </authorList>
    </citation>
    <scope>NUCLEOTIDE SEQUENCE [LARGE SCALE GENOMIC DNA]</scope>
    <source>
        <strain evidence="3 4">P27444</strain>
    </source>
</reference>
<dbReference type="AlphaFoldDB" id="A0A3E0W0N4"/>
<accession>A0A3E0W0N4</accession>
<dbReference type="EMBL" id="NBXA01000006">
    <property type="protein sequence ID" value="RFA15726.1"/>
    <property type="molecule type" value="Genomic_DNA"/>
</dbReference>
<dbReference type="Proteomes" id="UP000256709">
    <property type="component" value="Unassembled WGS sequence"/>
</dbReference>
<dbReference type="OrthoDB" id="5104423at2"/>
<evidence type="ECO:0000259" key="2">
    <source>
        <dbReference type="Pfam" id="PF13946"/>
    </source>
</evidence>
<dbReference type="InterPro" id="IPR006311">
    <property type="entry name" value="TAT_signal"/>
</dbReference>
<keyword evidence="1" id="KW-0732">Signal</keyword>
<evidence type="ECO:0000313" key="3">
    <source>
        <dbReference type="EMBL" id="RFA15726.1"/>
    </source>
</evidence>
<feature type="signal peptide" evidence="1">
    <location>
        <begin position="1"/>
        <end position="34"/>
    </location>
</feature>
<dbReference type="Gene3D" id="1.10.3130.20">
    <property type="entry name" value="Phycobilisome linker domain"/>
    <property type="match status" value="1"/>
</dbReference>
<feature type="domain" description="DUF4214" evidence="2">
    <location>
        <begin position="311"/>
        <end position="372"/>
    </location>
</feature>
<name>A0A3E0W0N4_9MICO</name>
<dbReference type="InterPro" id="IPR038255">
    <property type="entry name" value="PBS_linker_sf"/>
</dbReference>
<dbReference type="PROSITE" id="PS51318">
    <property type="entry name" value="TAT"/>
    <property type="match status" value="1"/>
</dbReference>
<organism evidence="3 4">
    <name type="scientific">Subtercola boreus</name>
    <dbReference type="NCBI Taxonomy" id="120213"/>
    <lineage>
        <taxon>Bacteria</taxon>
        <taxon>Bacillati</taxon>
        <taxon>Actinomycetota</taxon>
        <taxon>Actinomycetes</taxon>
        <taxon>Micrococcales</taxon>
        <taxon>Microbacteriaceae</taxon>
        <taxon>Subtercola</taxon>
    </lineage>
</organism>
<dbReference type="Pfam" id="PF13946">
    <property type="entry name" value="DUF4214"/>
    <property type="match status" value="1"/>
</dbReference>
<evidence type="ECO:0000313" key="4">
    <source>
        <dbReference type="Proteomes" id="UP000256709"/>
    </source>
</evidence>
<evidence type="ECO:0000256" key="1">
    <source>
        <dbReference type="SAM" id="SignalP"/>
    </source>
</evidence>
<comment type="caution">
    <text evidence="3">The sequence shown here is derived from an EMBL/GenBank/DDBJ whole genome shotgun (WGS) entry which is preliminary data.</text>
</comment>
<protein>
    <recommendedName>
        <fullName evidence="2">DUF4214 domain-containing protein</fullName>
    </recommendedName>
</protein>
<dbReference type="InterPro" id="IPR025282">
    <property type="entry name" value="DUF4214"/>
</dbReference>
<sequence>MTDARRRRHWVAVATVLAVFGASILGLAPLSATAAVSQPAVSSNPIELAQALVRAQQNGDFRTNPSAIFDREIAPLAIGQAIAGCALDVRILQVLVLTVQNFGSLTVSDLQRPCIGSNLNCGAPTYSVHCLNPGEAIDFTSIGGRGLNGSNAATFELLRFLDSFVPRGTNAGQANCRSGLSLANINQFSDSCNHQHVDFRNTNAPLNVTEAVGTLPSLDASGAYTAALYKDYLSRDASSDDRVWWGRQLATGSPRTIVSDAFVNSDEYRLIRIDAAYRNILGRAAEDGGRMFWLALMQSGSITTDDIETQLYASDEFYALHTRTDTGFVASLYSLLLHRNGSAGEYAFWANLVAQNGRSWVIDRFWDSAETISERVSLMYTRYLGRSPDSGGLASWVESALRLGDSGLRSGLTSSDEYYARAQKRFG</sequence>
<feature type="chain" id="PRO_5017599983" description="DUF4214 domain-containing protein" evidence="1">
    <location>
        <begin position="35"/>
        <end position="427"/>
    </location>
</feature>